<protein>
    <submittedName>
        <fullName evidence="1">Uncharacterized protein</fullName>
    </submittedName>
</protein>
<proteinExistence type="predicted"/>
<dbReference type="Proteomes" id="UP001295462">
    <property type="component" value="Unassembled WGS sequence"/>
</dbReference>
<accession>A0AAU9QT29</accession>
<organism evidence="1 2">
    <name type="scientific">Vibrio jasicida</name>
    <dbReference type="NCBI Taxonomy" id="766224"/>
    <lineage>
        <taxon>Bacteria</taxon>
        <taxon>Pseudomonadati</taxon>
        <taxon>Pseudomonadota</taxon>
        <taxon>Gammaproteobacteria</taxon>
        <taxon>Vibrionales</taxon>
        <taxon>Vibrionaceae</taxon>
        <taxon>Vibrio</taxon>
    </lineage>
</organism>
<reference evidence="1" key="1">
    <citation type="submission" date="2022-01" db="EMBL/GenBank/DDBJ databases">
        <authorList>
            <person name="Lagorce A."/>
        </authorList>
    </citation>
    <scope>NUCLEOTIDE SEQUENCE</scope>
    <source>
        <strain evidence="1">Th15_F1_A12</strain>
    </source>
</reference>
<gene>
    <name evidence="1" type="ORF">THF1A12_40027</name>
</gene>
<evidence type="ECO:0000313" key="2">
    <source>
        <dbReference type="Proteomes" id="UP001295462"/>
    </source>
</evidence>
<dbReference type="EMBL" id="CAKMUD010000094">
    <property type="protein sequence ID" value="CAH1599128.1"/>
    <property type="molecule type" value="Genomic_DNA"/>
</dbReference>
<comment type="caution">
    <text evidence="1">The sequence shown here is derived from an EMBL/GenBank/DDBJ whole genome shotgun (WGS) entry which is preliminary data.</text>
</comment>
<evidence type="ECO:0000313" key="1">
    <source>
        <dbReference type="EMBL" id="CAH1599128.1"/>
    </source>
</evidence>
<name>A0AAU9QT29_9VIBR</name>
<sequence length="112" mass="12539">MARNGLDSYPKAYMTRLRHTVTAIFSKGNAMQYHQPTKKFVIEKSTIEATAESLRYAIKAIREAGGKPLTAYEVSGMDNYDHAQAAIMDVAQSLDIDLGHRRFNMIDVTEAN</sequence>
<dbReference type="AlphaFoldDB" id="A0AAU9QT29"/>